<organism evidence="2 3">
    <name type="scientific">Chelatococcus asaccharovorans</name>
    <dbReference type="NCBI Taxonomy" id="28210"/>
    <lineage>
        <taxon>Bacteria</taxon>
        <taxon>Pseudomonadati</taxon>
        <taxon>Pseudomonadota</taxon>
        <taxon>Alphaproteobacteria</taxon>
        <taxon>Hyphomicrobiales</taxon>
        <taxon>Chelatococcaceae</taxon>
        <taxon>Chelatococcus</taxon>
    </lineage>
</organism>
<evidence type="ECO:0000313" key="2">
    <source>
        <dbReference type="EMBL" id="PXW59013.1"/>
    </source>
</evidence>
<comment type="caution">
    <text evidence="2">The sequence shown here is derived from an EMBL/GenBank/DDBJ whole genome shotgun (WGS) entry which is preliminary data.</text>
</comment>
<accession>A0A2V3U708</accession>
<dbReference type="EMBL" id="QJJK01000005">
    <property type="protein sequence ID" value="PXW59013.1"/>
    <property type="molecule type" value="Genomic_DNA"/>
</dbReference>
<feature type="domain" description="Phytase-like" evidence="1">
    <location>
        <begin position="81"/>
        <end position="331"/>
    </location>
</feature>
<dbReference type="Pfam" id="PF13449">
    <property type="entry name" value="Phytase-like"/>
    <property type="match status" value="1"/>
</dbReference>
<dbReference type="InterPro" id="IPR027372">
    <property type="entry name" value="Phytase-like_dom"/>
</dbReference>
<gene>
    <name evidence="2" type="ORF">C7450_105362</name>
</gene>
<reference evidence="2 3" key="1">
    <citation type="submission" date="2018-05" db="EMBL/GenBank/DDBJ databases">
        <title>Genomic Encyclopedia of Type Strains, Phase IV (KMG-IV): sequencing the most valuable type-strain genomes for metagenomic binning, comparative biology and taxonomic classification.</title>
        <authorList>
            <person name="Goeker M."/>
        </authorList>
    </citation>
    <scope>NUCLEOTIDE SEQUENCE [LARGE SCALE GENOMIC DNA]</scope>
    <source>
        <strain evidence="2 3">DSM 6462</strain>
    </source>
</reference>
<dbReference type="InterPro" id="IPR014567">
    <property type="entry name" value="UCP031900"/>
</dbReference>
<keyword evidence="3" id="KW-1185">Reference proteome</keyword>
<evidence type="ECO:0000313" key="3">
    <source>
        <dbReference type="Proteomes" id="UP000248021"/>
    </source>
</evidence>
<dbReference type="RefSeq" id="WP_245449725.1">
    <property type="nucleotide sequence ID" value="NZ_JAHBRY010000001.1"/>
</dbReference>
<name>A0A2V3U708_9HYPH</name>
<dbReference type="PIRSF" id="PIRSF031900">
    <property type="entry name" value="UCP031900"/>
    <property type="match status" value="1"/>
</dbReference>
<dbReference type="AlphaFoldDB" id="A0A2V3U708"/>
<evidence type="ECO:0000259" key="1">
    <source>
        <dbReference type="Pfam" id="PF13449"/>
    </source>
</evidence>
<sequence length="359" mass="37932">MRARRPAWLATNRSLRIGLAMLAVTLAVPQGAALSEVLARGPEPIAIGAIPITAFAASTPDRQRFGRLDFRGGLQLRSSHQAFGGFSGLARTPDGQLKAISDKGYWLSATVAEAGGRMVGLDHAVMGLLPSPSGRPLAATRSYDTEGLTIAGHQAYVSIERTHEVLRFDWGVAGPRSPVRAVPLPQEVKALGRNRGLEAIGVAPHGSPLAGAVVTIAEEPPRAGGPDGFILTGPRRGTFSVVRHDGFAVTDMAFLPGGDLVLLERRYLPPFSLAMRLRLVERAALRPGAAVDGEILLTADLGAEIDNMEGLSAHRNAAGETILTLISDDNFSMFQRTVLLQFALLPADTASIAPPVKAQ</sequence>
<dbReference type="Proteomes" id="UP000248021">
    <property type="component" value="Unassembled WGS sequence"/>
</dbReference>
<proteinExistence type="predicted"/>
<protein>
    <recommendedName>
        <fullName evidence="1">Phytase-like domain-containing protein</fullName>
    </recommendedName>
</protein>